<feature type="transmembrane region" description="Helical" evidence="6">
    <location>
        <begin position="596"/>
        <end position="615"/>
    </location>
</feature>
<feature type="region of interest" description="Disordered" evidence="5">
    <location>
        <begin position="461"/>
        <end position="484"/>
    </location>
</feature>
<dbReference type="AlphaFoldDB" id="A0A0K1JHN5"/>
<reference evidence="7 8" key="1">
    <citation type="submission" date="2015-03" db="EMBL/GenBank/DDBJ databases">
        <title>Luteipulveratus halotolerans sp. nov., a novel actinobacterium (Dermacoccaceae) from Sarawak, Malaysia.</title>
        <authorList>
            <person name="Juboi H."/>
            <person name="Basik A."/>
            <person name="Shamsul S.S."/>
            <person name="Arnold P."/>
            <person name="Schmitt E.K."/>
            <person name="Sanglier J.-J."/>
            <person name="Yeo T."/>
        </authorList>
    </citation>
    <scope>NUCLEOTIDE SEQUENCE [LARGE SCALE GENOMIC DNA]</scope>
    <source>
        <strain evidence="7 8">MN07-A0370</strain>
    </source>
</reference>
<feature type="transmembrane region" description="Helical" evidence="6">
    <location>
        <begin position="769"/>
        <end position="789"/>
    </location>
</feature>
<dbReference type="GO" id="GO:0016757">
    <property type="term" value="F:glycosyltransferase activity"/>
    <property type="evidence" value="ECO:0007669"/>
    <property type="project" value="UniProtKB-KW"/>
</dbReference>
<feature type="transmembrane region" description="Helical" evidence="6">
    <location>
        <begin position="798"/>
        <end position="816"/>
    </location>
</feature>
<dbReference type="Gene3D" id="3.90.550.10">
    <property type="entry name" value="Spore Coat Polysaccharide Biosynthesis Protein SpsA, Chain A"/>
    <property type="match status" value="1"/>
</dbReference>
<feature type="compositionally biased region" description="Acidic residues" evidence="5">
    <location>
        <begin position="289"/>
        <end position="333"/>
    </location>
</feature>
<dbReference type="KEGG" id="lmoi:VV02_10705"/>
<accession>A0A0K1JHN5</accession>
<evidence type="ECO:0000256" key="6">
    <source>
        <dbReference type="SAM" id="Phobius"/>
    </source>
</evidence>
<dbReference type="STRING" id="571913.VV02_10705"/>
<evidence type="ECO:0000313" key="7">
    <source>
        <dbReference type="EMBL" id="AKU16222.1"/>
    </source>
</evidence>
<protein>
    <recommendedName>
        <fullName evidence="9">Glycosyltransferase 2-like domain-containing protein</fullName>
    </recommendedName>
</protein>
<feature type="transmembrane region" description="Helical" evidence="6">
    <location>
        <begin position="627"/>
        <end position="645"/>
    </location>
</feature>
<evidence type="ECO:0000256" key="1">
    <source>
        <dbReference type="ARBA" id="ARBA00004776"/>
    </source>
</evidence>
<evidence type="ECO:0000256" key="2">
    <source>
        <dbReference type="ARBA" id="ARBA00006739"/>
    </source>
</evidence>
<dbReference type="SUPFAM" id="SSF53448">
    <property type="entry name" value="Nucleotide-diphospho-sugar transferases"/>
    <property type="match status" value="1"/>
</dbReference>
<dbReference type="OrthoDB" id="3734530at2"/>
<feature type="region of interest" description="Disordered" evidence="5">
    <location>
        <begin position="1049"/>
        <end position="1073"/>
    </location>
</feature>
<dbReference type="PANTHER" id="PTHR43179:SF12">
    <property type="entry name" value="GALACTOFURANOSYLTRANSFERASE GLFT2"/>
    <property type="match status" value="1"/>
</dbReference>
<dbReference type="Pfam" id="PF13641">
    <property type="entry name" value="Glyco_tranf_2_3"/>
    <property type="match status" value="1"/>
</dbReference>
<dbReference type="EMBL" id="CP011112">
    <property type="protein sequence ID" value="AKU16222.1"/>
    <property type="molecule type" value="Genomic_DNA"/>
</dbReference>
<feature type="transmembrane region" description="Helical" evidence="6">
    <location>
        <begin position="680"/>
        <end position="713"/>
    </location>
</feature>
<feature type="region of interest" description="Disordered" evidence="5">
    <location>
        <begin position="1"/>
        <end position="25"/>
    </location>
</feature>
<comment type="pathway">
    <text evidence="1">Cell wall biogenesis; cell wall polysaccharide biosynthesis.</text>
</comment>
<sequence length="1154" mass="122693">MTMTDAPPSPPADPEPGWGPLDDDTSSTPLVVTALLVIQHSWSSWMERTFSALADLEVSPDRLVLVDATPQHQVRQLLDDRDDLSAAFPDVSVVTVPSGSAFAAIVDTAVEALPRPGEDAVVARRVRQRARKRQVRPRDRHEWFWLLHEDTAPDPDALDALTRVVGRSERIGIAGCKVVELRDRDQIVNVGLDVTRTGRHVGSTMLGEPDQGQYDDRHDVLAVSSAGMLIRRDVYLSLGGFDPAFDGDGDGLDLCWRTHLMGHQVVVVPQARVSQDLGGKALITSLAEPEPELEPEAEAEAEAEEPTGEDPTAEPESETPESETPESEPEAAAEPESPPRSLRRHGDTDRPAPLSARTLRRHRQVALARCSWFGMPFVALWTMLSCTALGVVLLLVKRPRHAFAELGQATAPLGVRRVLGARARFGTRGVTRRRDLDALFVPLGAASQHAWDAVRDAVSTEPSGHDLLDDPDRLESGPVSDESGALPAVRSTWIRRTLRHAGLWMTVSLAVASGFMWRHLLTTDAVRGTAQGLDGGQLRPFDTDSGGVWRLWRDQWVGPGLGSDLHEQPYLPVLAALARGVETLPWVDDTTTGATVITWLLLLAMPLSGVTAYLAGRAATRAQWPRAVAGLVWASLATLTAGVSSGRIGPVVAHILLPLVLAGALSIGRRTAGAPVTFGTVLAAALMGAFAPVLLVATTVIAFGVVLVGTGWARLRGAFLLVVPWLLLGPWTVDRIRQDWRVLLAGPGALRSGPDADPWQLALLHPGGAGSYLALLSAPVLALGVLGLLRRRPQHGRTVVGLGLVALLGLGAALAASHVTVTAGGSGPRSPWPGPALDLCAAALLGAALLAGGDIFAKARWQALATRWRTALAVGLVLALGWALGLVALVGWTEDITTLEPATPRMPAVAEQMSQANRATRMLSINVGKDGSVTYSLDGSETGLPARDLDVPIRTSPVVARGVASLLTPGTAVGGQAHDLMADLDVGFVGVTGPGDRAALSRLFQTVDGLSPMASNRSISLWRVDALDGADMGSTVSPSRLRLTLEGQPWGELPSAGPHGRSTTRVPEGPEGRRLVVSESGGWARRAHVSLNGHRLTPLAGQTFPTYAVPAGGGRLHVEPGLSYQRWRWVQGALLFLVVFLAVPFGNARSRRNA</sequence>
<dbReference type="RefSeq" id="WP_052591536.1">
    <property type="nucleotide sequence ID" value="NZ_CP011112.1"/>
</dbReference>
<evidence type="ECO:0000256" key="4">
    <source>
        <dbReference type="ARBA" id="ARBA00022679"/>
    </source>
</evidence>
<comment type="similarity">
    <text evidence="2">Belongs to the glycosyltransferase 2 family.</text>
</comment>
<proteinExistence type="inferred from homology"/>
<feature type="transmembrane region" description="Helical" evidence="6">
    <location>
        <begin position="1129"/>
        <end position="1148"/>
    </location>
</feature>
<dbReference type="InterPro" id="IPR029044">
    <property type="entry name" value="Nucleotide-diphossugar_trans"/>
</dbReference>
<evidence type="ECO:0008006" key="9">
    <source>
        <dbReference type="Google" id="ProtNLM"/>
    </source>
</evidence>
<name>A0A0K1JHN5_9MICO</name>
<keyword evidence="4" id="KW-0808">Transferase</keyword>
<keyword evidence="6" id="KW-0472">Membrane</keyword>
<feature type="transmembrane region" description="Helical" evidence="6">
    <location>
        <begin position="501"/>
        <end position="520"/>
    </location>
</feature>
<evidence type="ECO:0000313" key="8">
    <source>
        <dbReference type="Proteomes" id="UP000066480"/>
    </source>
</evidence>
<feature type="transmembrane region" description="Helical" evidence="6">
    <location>
        <begin position="372"/>
        <end position="396"/>
    </location>
</feature>
<feature type="compositionally biased region" description="Basic and acidic residues" evidence="5">
    <location>
        <begin position="463"/>
        <end position="475"/>
    </location>
</feature>
<evidence type="ECO:0000256" key="3">
    <source>
        <dbReference type="ARBA" id="ARBA00022676"/>
    </source>
</evidence>
<keyword evidence="6" id="KW-1133">Transmembrane helix</keyword>
<organism evidence="7 8">
    <name type="scientific">Luteipulveratus mongoliensis</name>
    <dbReference type="NCBI Taxonomy" id="571913"/>
    <lineage>
        <taxon>Bacteria</taxon>
        <taxon>Bacillati</taxon>
        <taxon>Actinomycetota</taxon>
        <taxon>Actinomycetes</taxon>
        <taxon>Micrococcales</taxon>
        <taxon>Dermacoccaceae</taxon>
        <taxon>Luteipulveratus</taxon>
    </lineage>
</organism>
<keyword evidence="6" id="KW-0812">Transmembrane</keyword>
<evidence type="ECO:0000256" key="5">
    <source>
        <dbReference type="SAM" id="MobiDB-lite"/>
    </source>
</evidence>
<keyword evidence="3" id="KW-0328">Glycosyltransferase</keyword>
<gene>
    <name evidence="7" type="ORF">VV02_10705</name>
</gene>
<feature type="region of interest" description="Disordered" evidence="5">
    <location>
        <begin position="287"/>
        <end position="357"/>
    </location>
</feature>
<feature type="transmembrane region" description="Helical" evidence="6">
    <location>
        <begin position="869"/>
        <end position="892"/>
    </location>
</feature>
<dbReference type="Proteomes" id="UP000066480">
    <property type="component" value="Chromosome"/>
</dbReference>
<dbReference type="PANTHER" id="PTHR43179">
    <property type="entry name" value="RHAMNOSYLTRANSFERASE WBBL"/>
    <property type="match status" value="1"/>
</dbReference>
<feature type="transmembrane region" description="Helical" evidence="6">
    <location>
        <begin position="836"/>
        <end position="857"/>
    </location>
</feature>
<keyword evidence="8" id="KW-1185">Reference proteome</keyword>